<sequence length="255" mass="29374">MAAISLRHVFIDLDDTLWDFKRNSYGALKIAYDKFSLAGYYPSFDDFYRIYSEKNAELWNLYHHSRISREELIVERFRYPLQRIGVYDEKIIPKLNQTYLSALSEQIGLHFYARELLQYLSLRYTLTLLSNGFREVQYRKLDNAGLRSFFDHIVLSDDVGFLKPHSGIFRHALALLSATPDSVVMIGDNYEADICGAARVGIKQIYFNPGNKPLLQTCTSEVPVNRAYVGRTSPNYPVACPTYQVSSLKEIVDIL</sequence>
<dbReference type="InterPro" id="IPR011951">
    <property type="entry name" value="HAD-SF_hydro_IA_YjjG/PynA"/>
</dbReference>
<dbReference type="SFLD" id="SFLDG01129">
    <property type="entry name" value="C1.5:_HAD__Beta-PGM__Phosphata"/>
    <property type="match status" value="1"/>
</dbReference>
<dbReference type="InterPro" id="IPR023214">
    <property type="entry name" value="HAD_sf"/>
</dbReference>
<dbReference type="SUPFAM" id="SSF56784">
    <property type="entry name" value="HAD-like"/>
    <property type="match status" value="1"/>
</dbReference>
<dbReference type="Gene3D" id="1.10.150.240">
    <property type="entry name" value="Putative phosphatase, domain 2"/>
    <property type="match status" value="1"/>
</dbReference>
<gene>
    <name evidence="1" type="ORF">IAD06_01945</name>
</gene>
<dbReference type="InterPro" id="IPR006439">
    <property type="entry name" value="HAD-SF_hydro_IA"/>
</dbReference>
<dbReference type="Pfam" id="PF00702">
    <property type="entry name" value="Hydrolase"/>
    <property type="match status" value="1"/>
</dbReference>
<proteinExistence type="predicted"/>
<dbReference type="InterPro" id="IPR052550">
    <property type="entry name" value="Pyrimidine_5'-ntase_YjjG"/>
</dbReference>
<dbReference type="NCBIfam" id="TIGR01549">
    <property type="entry name" value="HAD-SF-IA-v1"/>
    <property type="match status" value="1"/>
</dbReference>
<dbReference type="SFLD" id="SFLDS00003">
    <property type="entry name" value="Haloacid_Dehalogenase"/>
    <property type="match status" value="1"/>
</dbReference>
<dbReference type="InterPro" id="IPR023198">
    <property type="entry name" value="PGP-like_dom2"/>
</dbReference>
<dbReference type="NCBIfam" id="TIGR02254">
    <property type="entry name" value="YjjG_YfnB"/>
    <property type="match status" value="1"/>
</dbReference>
<dbReference type="Proteomes" id="UP000886722">
    <property type="component" value="Unassembled WGS sequence"/>
</dbReference>
<dbReference type="AlphaFoldDB" id="A0A9D1GCW8"/>
<dbReference type="EMBL" id="DVKT01000013">
    <property type="protein sequence ID" value="HIT38792.1"/>
    <property type="molecule type" value="Genomic_DNA"/>
</dbReference>
<dbReference type="Gene3D" id="3.40.50.1000">
    <property type="entry name" value="HAD superfamily/HAD-like"/>
    <property type="match status" value="1"/>
</dbReference>
<evidence type="ECO:0000313" key="2">
    <source>
        <dbReference type="Proteomes" id="UP000886722"/>
    </source>
</evidence>
<reference evidence="1" key="1">
    <citation type="submission" date="2020-10" db="EMBL/GenBank/DDBJ databases">
        <authorList>
            <person name="Gilroy R."/>
        </authorList>
    </citation>
    <scope>NUCLEOTIDE SEQUENCE</scope>
    <source>
        <strain evidence="1">21143</strain>
    </source>
</reference>
<name>A0A9D1GCW8_9BACT</name>
<dbReference type="InterPro" id="IPR036412">
    <property type="entry name" value="HAD-like_sf"/>
</dbReference>
<comment type="caution">
    <text evidence="1">The sequence shown here is derived from an EMBL/GenBank/DDBJ whole genome shotgun (WGS) entry which is preliminary data.</text>
</comment>
<dbReference type="PANTHER" id="PTHR47478">
    <property type="match status" value="1"/>
</dbReference>
<dbReference type="GO" id="GO:0008253">
    <property type="term" value="F:5'-nucleotidase activity"/>
    <property type="evidence" value="ECO:0007669"/>
    <property type="project" value="InterPro"/>
</dbReference>
<evidence type="ECO:0000313" key="1">
    <source>
        <dbReference type="EMBL" id="HIT38792.1"/>
    </source>
</evidence>
<organism evidence="1 2">
    <name type="scientific">Candidatus Caccoplasma intestinavium</name>
    <dbReference type="NCBI Taxonomy" id="2840716"/>
    <lineage>
        <taxon>Bacteria</taxon>
        <taxon>Pseudomonadati</taxon>
        <taxon>Bacteroidota</taxon>
        <taxon>Bacteroidia</taxon>
        <taxon>Bacteroidales</taxon>
        <taxon>Bacteroidaceae</taxon>
        <taxon>Bacteroidaceae incertae sedis</taxon>
        <taxon>Candidatus Caccoplasma</taxon>
    </lineage>
</organism>
<reference evidence="1" key="2">
    <citation type="journal article" date="2021" name="PeerJ">
        <title>Extensive microbial diversity within the chicken gut microbiome revealed by metagenomics and culture.</title>
        <authorList>
            <person name="Gilroy R."/>
            <person name="Ravi A."/>
            <person name="Getino M."/>
            <person name="Pursley I."/>
            <person name="Horton D.L."/>
            <person name="Alikhan N.F."/>
            <person name="Baker D."/>
            <person name="Gharbi K."/>
            <person name="Hall N."/>
            <person name="Watson M."/>
            <person name="Adriaenssens E.M."/>
            <person name="Foster-Nyarko E."/>
            <person name="Jarju S."/>
            <person name="Secka A."/>
            <person name="Antonio M."/>
            <person name="Oren A."/>
            <person name="Chaudhuri R.R."/>
            <person name="La Ragione R."/>
            <person name="Hildebrand F."/>
            <person name="Pallen M.J."/>
        </authorList>
    </citation>
    <scope>NUCLEOTIDE SEQUENCE</scope>
    <source>
        <strain evidence="1">21143</strain>
    </source>
</reference>
<dbReference type="PANTHER" id="PTHR47478:SF1">
    <property type="entry name" value="PYRIMIDINE 5'-NUCLEOTIDASE YJJG"/>
    <property type="match status" value="1"/>
</dbReference>
<protein>
    <submittedName>
        <fullName evidence="1">Noncanonical pyrimidine nucleotidase, YjjG family</fullName>
    </submittedName>
</protein>
<accession>A0A9D1GCW8</accession>